<dbReference type="STRING" id="1218599.LEP1GSC195_1414"/>
<organism evidence="1 2">
    <name type="scientific">Leptospira wolbachii serovar Codice str. CDC</name>
    <dbReference type="NCBI Taxonomy" id="1218599"/>
    <lineage>
        <taxon>Bacteria</taxon>
        <taxon>Pseudomonadati</taxon>
        <taxon>Spirochaetota</taxon>
        <taxon>Spirochaetia</taxon>
        <taxon>Leptospirales</taxon>
        <taxon>Leptospiraceae</taxon>
        <taxon>Leptospira</taxon>
    </lineage>
</organism>
<comment type="caution">
    <text evidence="1">The sequence shown here is derived from an EMBL/GenBank/DDBJ whole genome shotgun (WGS) entry which is preliminary data.</text>
</comment>
<protein>
    <submittedName>
        <fullName evidence="1">Uncharacterized protein</fullName>
    </submittedName>
</protein>
<dbReference type="OrthoDB" id="1094214at2"/>
<accession>R9A756</accession>
<sequence length="290" mass="34514">MNNKKNKDYINLIFKELANLDSEIDSGLYILNHPNYSNQSDSIQKEIQMDMDEKILLLVDILFRKIRFFLEINNLHNELLEFDKEYFLNRHDLKFLWKSNYDHESDTIYGEICPSIRRLLIPIKEYFSDDPPSPSEITDAVSLTNRKTLENILNSTGYILKLLNIQPTTEPQVYNGIKEHLKLVLPDIIDDKTFNFSQKLKTYIPDFSSVKCESVVEYKYIKSEEDLKKSIDDLCADSKAYKTNTEIKYIYVVFYMKKYIKSVGELEEYWKEKQFPNFWKSIYIYENLNT</sequence>
<dbReference type="RefSeq" id="WP_015680192.1">
    <property type="nucleotide sequence ID" value="NZ_AOGZ02000010.1"/>
</dbReference>
<dbReference type="Proteomes" id="UP000013984">
    <property type="component" value="Unassembled WGS sequence"/>
</dbReference>
<reference evidence="1" key="1">
    <citation type="submission" date="2013-04" db="EMBL/GenBank/DDBJ databases">
        <authorList>
            <person name="Harkins D.M."/>
            <person name="Durkin A.S."/>
            <person name="Brinkac L.M."/>
            <person name="Haft D.H."/>
            <person name="Selengut J.D."/>
            <person name="Sanka R."/>
            <person name="DePew J."/>
            <person name="Purushe J."/>
            <person name="Galloway R.L."/>
            <person name="Vinetz J.M."/>
            <person name="Sutton G.G."/>
            <person name="Nierman W.C."/>
            <person name="Fouts D.E."/>
        </authorList>
    </citation>
    <scope>NUCLEOTIDE SEQUENCE [LARGE SCALE GENOMIC DNA]</scope>
    <source>
        <strain evidence="1">CDC</strain>
    </source>
</reference>
<gene>
    <name evidence="1" type="ORF">LEP1GSC195_1414</name>
</gene>
<name>R9A756_9LEPT</name>
<proteinExistence type="predicted"/>
<keyword evidence="2" id="KW-1185">Reference proteome</keyword>
<evidence type="ECO:0000313" key="2">
    <source>
        <dbReference type="Proteomes" id="UP000013984"/>
    </source>
</evidence>
<dbReference type="EMBL" id="AOGZ02000010">
    <property type="protein sequence ID" value="EOQ97829.1"/>
    <property type="molecule type" value="Genomic_DNA"/>
</dbReference>
<evidence type="ECO:0000313" key="1">
    <source>
        <dbReference type="EMBL" id="EOQ97829.1"/>
    </source>
</evidence>
<dbReference type="AlphaFoldDB" id="R9A756"/>